<sequence>METHFFGVGRLASSKEYMDDEQPFGPRPFWPHPQGMVPFCTPGSWMLSSAPCFTISSFASSPLPWDSGQCPEVFIDNAAVDRFSNNMALERLLPTPADSDFQQAVEIPKLAPSAASIDDKEDKEPRHVHSSRSTKQQRELASLRKPTGLKPPKVKKRARKSKATPQKGGKGGHRGATASEDEICRKRLERNRLAAERCRHRKRDEAQALAAKEEALESQSRHLFSCFHMLKEEVLRLRTELLQHTNCDCVLIREYIAREAQRTVDGLAPHSSTPAIHHGKARGEQVTEKAGSVMGAQSTFQIPSETCHQNGIAELLVEQYFEHDTAREPIQALL</sequence>
<name>A0ACC0QCD6_9HYPO</name>
<reference evidence="1" key="1">
    <citation type="submission" date="2022-06" db="EMBL/GenBank/DDBJ databases">
        <title>Fusarium solani species complex genomes reveal bases of compartmentalisation and animal pathogenesis.</title>
        <authorList>
            <person name="Tsai I.J."/>
        </authorList>
    </citation>
    <scope>NUCLEOTIDE SEQUENCE</scope>
    <source>
        <strain evidence="1">Fu6.1</strain>
    </source>
</reference>
<evidence type="ECO:0000313" key="2">
    <source>
        <dbReference type="Proteomes" id="UP001065298"/>
    </source>
</evidence>
<proteinExistence type="predicted"/>
<dbReference type="EMBL" id="CM046516">
    <property type="protein sequence ID" value="KAI8648709.1"/>
    <property type="molecule type" value="Genomic_DNA"/>
</dbReference>
<protein>
    <submittedName>
        <fullName evidence="1">BZIP domain-containing protein</fullName>
    </submittedName>
</protein>
<evidence type="ECO:0000313" key="1">
    <source>
        <dbReference type="EMBL" id="KAI8648709.1"/>
    </source>
</evidence>
<organism evidence="1 2">
    <name type="scientific">Fusarium keratoplasticum</name>
    <dbReference type="NCBI Taxonomy" id="1328300"/>
    <lineage>
        <taxon>Eukaryota</taxon>
        <taxon>Fungi</taxon>
        <taxon>Dikarya</taxon>
        <taxon>Ascomycota</taxon>
        <taxon>Pezizomycotina</taxon>
        <taxon>Sordariomycetes</taxon>
        <taxon>Hypocreomycetidae</taxon>
        <taxon>Hypocreales</taxon>
        <taxon>Nectriaceae</taxon>
        <taxon>Fusarium</taxon>
        <taxon>Fusarium solani species complex</taxon>
    </lineage>
</organism>
<accession>A0ACC0QCD6</accession>
<comment type="caution">
    <text evidence="1">The sequence shown here is derived from an EMBL/GenBank/DDBJ whole genome shotgun (WGS) entry which is preliminary data.</text>
</comment>
<gene>
    <name evidence="1" type="ORF">NCS57_01483100</name>
</gene>
<keyword evidence="2" id="KW-1185">Reference proteome</keyword>
<dbReference type="Proteomes" id="UP001065298">
    <property type="component" value="Chromosome 14"/>
</dbReference>